<proteinExistence type="predicted"/>
<sequence length="587" mass="61269">MRKSLLSLLAACAVAATVLTSANGSHAAAVNQRTYAYGSHARQALDAYWRPSGTPRAGLVLVHGGTWDNGGRGGGWASAARWYADRGLAVFSVDHRYNTDAAWPGPRDDVLSAIAWIKAHASRFGVAPDKLVVMGAQAGGHLAASAGTYGTGGTLVRGVIGLSAITSPYRSWGGAPTYASSAARRAVRDNATILARCYPARSDAPCWSRWNDMVAKAHASAGDAPAYLLTAQRDTTVTSGHASDLAAALRAEGVQATTETVPGSASGAYLLTSAVKSKTLAWIRARTATAAPAAARARPAPAAAPDPVTRNATVDGSRAAARAMSASGAAVTEGTHAYGSHPRQRLDAYHRPGGAPKPALVIVHGGYWYGGDKGDWAATARWFVDRGYAVFSVNYRYDSQAGWKAQRDDVRSAVLWVRSHASRFGVAPGRIVALGSSAGGHLVATLGTYGKGTGLLRGAVALSPPADPYRAYNDGQANGASGARVKLRDNAVLLTRCHPDPGNAACWNRWKDAAAKYRAGAGDTPMYLLHSRDEFVGPAHSAQLCSALTAARVPCTAEVVEGTRHAGSIFSVSGTREKVLKWLRAHD</sequence>
<evidence type="ECO:0000313" key="5">
    <source>
        <dbReference type="Proteomes" id="UP001596380"/>
    </source>
</evidence>
<evidence type="ECO:0000259" key="3">
    <source>
        <dbReference type="Pfam" id="PF20434"/>
    </source>
</evidence>
<keyword evidence="1 4" id="KW-0378">Hydrolase</keyword>
<dbReference type="GO" id="GO:0016787">
    <property type="term" value="F:hydrolase activity"/>
    <property type="evidence" value="ECO:0007669"/>
    <property type="project" value="UniProtKB-KW"/>
</dbReference>
<dbReference type="InterPro" id="IPR049492">
    <property type="entry name" value="BD-FAE-like_dom"/>
</dbReference>
<evidence type="ECO:0000256" key="2">
    <source>
        <dbReference type="SAM" id="SignalP"/>
    </source>
</evidence>
<dbReference type="EMBL" id="JBHSXS010000018">
    <property type="protein sequence ID" value="MFC6883353.1"/>
    <property type="molecule type" value="Genomic_DNA"/>
</dbReference>
<accession>A0ABW2CNH3</accession>
<gene>
    <name evidence="4" type="ORF">ACFQKB_26590</name>
</gene>
<dbReference type="PANTHER" id="PTHR48081:SF13">
    <property type="entry name" value="ALPHA_BETA HYDROLASE"/>
    <property type="match status" value="1"/>
</dbReference>
<comment type="caution">
    <text evidence="4">The sequence shown here is derived from an EMBL/GenBank/DDBJ whole genome shotgun (WGS) entry which is preliminary data.</text>
</comment>
<dbReference type="InterPro" id="IPR029058">
    <property type="entry name" value="AB_hydrolase_fold"/>
</dbReference>
<evidence type="ECO:0000256" key="1">
    <source>
        <dbReference type="ARBA" id="ARBA00022801"/>
    </source>
</evidence>
<keyword evidence="2" id="KW-0732">Signal</keyword>
<keyword evidence="5" id="KW-1185">Reference proteome</keyword>
<dbReference type="InterPro" id="IPR050300">
    <property type="entry name" value="GDXG_lipolytic_enzyme"/>
</dbReference>
<organism evidence="4 5">
    <name type="scientific">Actinomadura yumaensis</name>
    <dbReference type="NCBI Taxonomy" id="111807"/>
    <lineage>
        <taxon>Bacteria</taxon>
        <taxon>Bacillati</taxon>
        <taxon>Actinomycetota</taxon>
        <taxon>Actinomycetes</taxon>
        <taxon>Streptosporangiales</taxon>
        <taxon>Thermomonosporaceae</taxon>
        <taxon>Actinomadura</taxon>
    </lineage>
</organism>
<feature type="domain" description="BD-FAE-like" evidence="3">
    <location>
        <begin position="56"/>
        <end position="150"/>
    </location>
</feature>
<dbReference type="PANTHER" id="PTHR48081">
    <property type="entry name" value="AB HYDROLASE SUPERFAMILY PROTEIN C4A8.06C"/>
    <property type="match status" value="1"/>
</dbReference>
<feature type="domain" description="BD-FAE-like" evidence="3">
    <location>
        <begin position="349"/>
        <end position="451"/>
    </location>
</feature>
<name>A0ABW2CNH3_9ACTN</name>
<evidence type="ECO:0000313" key="4">
    <source>
        <dbReference type="EMBL" id="MFC6883353.1"/>
    </source>
</evidence>
<dbReference type="Gene3D" id="3.40.50.1820">
    <property type="entry name" value="alpha/beta hydrolase"/>
    <property type="match status" value="2"/>
</dbReference>
<dbReference type="SUPFAM" id="SSF53474">
    <property type="entry name" value="alpha/beta-Hydrolases"/>
    <property type="match status" value="2"/>
</dbReference>
<feature type="signal peptide" evidence="2">
    <location>
        <begin position="1"/>
        <end position="27"/>
    </location>
</feature>
<dbReference type="RefSeq" id="WP_160822430.1">
    <property type="nucleotide sequence ID" value="NZ_JBHSXS010000018.1"/>
</dbReference>
<dbReference type="Pfam" id="PF20434">
    <property type="entry name" value="BD-FAE"/>
    <property type="match status" value="2"/>
</dbReference>
<feature type="chain" id="PRO_5047304608" evidence="2">
    <location>
        <begin position="28"/>
        <end position="587"/>
    </location>
</feature>
<protein>
    <submittedName>
        <fullName evidence="4">Alpha/beta hydrolase</fullName>
    </submittedName>
</protein>
<dbReference type="Proteomes" id="UP001596380">
    <property type="component" value="Unassembled WGS sequence"/>
</dbReference>
<reference evidence="5" key="1">
    <citation type="journal article" date="2019" name="Int. J. Syst. Evol. Microbiol.">
        <title>The Global Catalogue of Microorganisms (GCM) 10K type strain sequencing project: providing services to taxonomists for standard genome sequencing and annotation.</title>
        <authorList>
            <consortium name="The Broad Institute Genomics Platform"/>
            <consortium name="The Broad Institute Genome Sequencing Center for Infectious Disease"/>
            <person name="Wu L."/>
            <person name="Ma J."/>
        </authorList>
    </citation>
    <scope>NUCLEOTIDE SEQUENCE [LARGE SCALE GENOMIC DNA]</scope>
    <source>
        <strain evidence="5">JCM 3369</strain>
    </source>
</reference>